<protein>
    <submittedName>
        <fullName evidence="1">Uncharacterized protein</fullName>
    </submittedName>
</protein>
<organism evidence="1 2">
    <name type="scientific">Spiromyces aspiralis</name>
    <dbReference type="NCBI Taxonomy" id="68401"/>
    <lineage>
        <taxon>Eukaryota</taxon>
        <taxon>Fungi</taxon>
        <taxon>Fungi incertae sedis</taxon>
        <taxon>Zoopagomycota</taxon>
        <taxon>Kickxellomycotina</taxon>
        <taxon>Kickxellomycetes</taxon>
        <taxon>Kickxellales</taxon>
        <taxon>Kickxellaceae</taxon>
        <taxon>Spiromyces</taxon>
    </lineage>
</organism>
<sequence>MTYLTFFLCLGTFVSYLPQHAKILSMQSSEGFSPYYILMGTIGATSNITNMILLQFRILECCAVQSAGECFVNVLGIVQVGIQWLMFVG</sequence>
<dbReference type="Proteomes" id="UP001145114">
    <property type="component" value="Unassembled WGS sequence"/>
</dbReference>
<gene>
    <name evidence="1" type="ORF">EV182_004496</name>
</gene>
<comment type="caution">
    <text evidence="1">The sequence shown here is derived from an EMBL/GenBank/DDBJ whole genome shotgun (WGS) entry which is preliminary data.</text>
</comment>
<evidence type="ECO:0000313" key="1">
    <source>
        <dbReference type="EMBL" id="KAJ1673820.1"/>
    </source>
</evidence>
<dbReference type="EMBL" id="JAMZIH010006531">
    <property type="protein sequence ID" value="KAJ1673820.1"/>
    <property type="molecule type" value="Genomic_DNA"/>
</dbReference>
<accession>A0ACC1HB77</accession>
<keyword evidence="2" id="KW-1185">Reference proteome</keyword>
<name>A0ACC1HB77_9FUNG</name>
<reference evidence="1" key="1">
    <citation type="submission" date="2022-06" db="EMBL/GenBank/DDBJ databases">
        <title>Phylogenomic reconstructions and comparative analyses of Kickxellomycotina fungi.</title>
        <authorList>
            <person name="Reynolds N.K."/>
            <person name="Stajich J.E."/>
            <person name="Barry K."/>
            <person name="Grigoriev I.V."/>
            <person name="Crous P."/>
            <person name="Smith M.E."/>
        </authorList>
    </citation>
    <scope>NUCLEOTIDE SEQUENCE</scope>
    <source>
        <strain evidence="1">RSA 2271</strain>
    </source>
</reference>
<feature type="non-terminal residue" evidence="1">
    <location>
        <position position="89"/>
    </location>
</feature>
<evidence type="ECO:0000313" key="2">
    <source>
        <dbReference type="Proteomes" id="UP001145114"/>
    </source>
</evidence>
<proteinExistence type="predicted"/>